<reference evidence="2 3" key="1">
    <citation type="journal article" date="2017" name="Elife">
        <title>Extensive horizontal gene transfer in cheese-associated bacteria.</title>
        <authorList>
            <person name="Bonham K.S."/>
            <person name="Wolfe B.E."/>
            <person name="Dutton R.J."/>
        </authorList>
    </citation>
    <scope>NUCLEOTIDE SEQUENCE [LARGE SCALE GENOMIC DNA]</scope>
    <source>
        <strain evidence="2 3">JB196</strain>
    </source>
</reference>
<evidence type="ECO:0000256" key="1">
    <source>
        <dbReference type="SAM" id="Phobius"/>
    </source>
</evidence>
<evidence type="ECO:0000313" key="2">
    <source>
        <dbReference type="EMBL" id="RCS70590.1"/>
    </source>
</evidence>
<feature type="transmembrane region" description="Helical" evidence="1">
    <location>
        <begin position="12"/>
        <end position="30"/>
    </location>
</feature>
<evidence type="ECO:0000313" key="3">
    <source>
        <dbReference type="Proteomes" id="UP000252479"/>
    </source>
</evidence>
<gene>
    <name evidence="2" type="ORF">CIK83_14330</name>
</gene>
<dbReference type="Proteomes" id="UP000252479">
    <property type="component" value="Unassembled WGS sequence"/>
</dbReference>
<keyword evidence="3" id="KW-1185">Reference proteome</keyword>
<keyword evidence="1" id="KW-0812">Transmembrane</keyword>
<keyword evidence="1" id="KW-1133">Transmembrane helix</keyword>
<comment type="caution">
    <text evidence="2">The sequence shown here is derived from an EMBL/GenBank/DDBJ whole genome shotgun (WGS) entry which is preliminary data.</text>
</comment>
<proteinExistence type="predicted"/>
<dbReference type="EMBL" id="QPGL01000002">
    <property type="protein sequence ID" value="RCS70590.1"/>
    <property type="molecule type" value="Genomic_DNA"/>
</dbReference>
<dbReference type="AlphaFoldDB" id="A0A368LIM6"/>
<sequence>MLNNEKKLKQQTLILSAIVTVLITLFFFFHEYGALKNRIKTDILPSAAYELNNVAFNTQTQFQFLQFTSVHHDSLSEQFHPLDEKPENANKCLDTIVTNPETMEFVNRKVMQAGEVDNHDGVLLGSGNVKNYSNEELSLLCTVMSSSPTNSELLRLVRTNPKIPSLYYFVAKSSDYVVLLNTSTNQASLKQYKTPHVKTTYKKSLDENVIYWITVPYGDEVTRQSALSFVKNVVSYQGEVVGFIVRDIYKSDLDMLFRQSLNQSDSRIELFEYADIEILS</sequence>
<dbReference type="GeneID" id="303190101"/>
<keyword evidence="1" id="KW-0472">Membrane</keyword>
<organism evidence="2 3">
    <name type="scientific">Vibrio casei</name>
    <dbReference type="NCBI Taxonomy" id="673372"/>
    <lineage>
        <taxon>Bacteria</taxon>
        <taxon>Pseudomonadati</taxon>
        <taxon>Pseudomonadota</taxon>
        <taxon>Gammaproteobacteria</taxon>
        <taxon>Vibrionales</taxon>
        <taxon>Vibrionaceae</taxon>
        <taxon>Vibrio</taxon>
    </lineage>
</organism>
<name>A0A368LIM6_9VIBR</name>
<protein>
    <submittedName>
        <fullName evidence="2">Uncharacterized protein</fullName>
    </submittedName>
</protein>
<dbReference type="RefSeq" id="WP_086960114.1">
    <property type="nucleotide sequence ID" value="NZ_FUKS01000023.1"/>
</dbReference>
<accession>A0A368LIM6</accession>